<feature type="region of interest" description="Disordered" evidence="1">
    <location>
        <begin position="1"/>
        <end position="21"/>
    </location>
</feature>
<evidence type="ECO:0000256" key="1">
    <source>
        <dbReference type="SAM" id="MobiDB-lite"/>
    </source>
</evidence>
<name>A0A1G7EI26_9ACTO</name>
<dbReference type="EMBL" id="FNAU01000018">
    <property type="protein sequence ID" value="SDE63329.1"/>
    <property type="molecule type" value="Genomic_DNA"/>
</dbReference>
<dbReference type="AlphaFoldDB" id="A0A1G7EI26"/>
<reference evidence="3" key="1">
    <citation type="submission" date="2016-10" db="EMBL/GenBank/DDBJ databases">
        <authorList>
            <person name="Varghese N."/>
        </authorList>
    </citation>
    <scope>NUCLEOTIDE SEQUENCE [LARGE SCALE GENOMIC DNA]</scope>
    <source>
        <strain evidence="3">DSM 20639</strain>
    </source>
</reference>
<proteinExistence type="predicted"/>
<dbReference type="Proteomes" id="UP000182744">
    <property type="component" value="Unassembled WGS sequence"/>
</dbReference>
<evidence type="ECO:0000313" key="2">
    <source>
        <dbReference type="EMBL" id="SDE63329.1"/>
    </source>
</evidence>
<evidence type="ECO:0000313" key="3">
    <source>
        <dbReference type="Proteomes" id="UP000182744"/>
    </source>
</evidence>
<keyword evidence="3" id="KW-1185">Reference proteome</keyword>
<organism evidence="2 3">
    <name type="scientific">Actinobaculum suis</name>
    <dbReference type="NCBI Taxonomy" id="1657"/>
    <lineage>
        <taxon>Bacteria</taxon>
        <taxon>Bacillati</taxon>
        <taxon>Actinomycetota</taxon>
        <taxon>Actinomycetes</taxon>
        <taxon>Actinomycetales</taxon>
        <taxon>Actinomycetaceae</taxon>
        <taxon>Actinobaculum</taxon>
    </lineage>
</organism>
<sequence length="78" mass="8923">MTRRVEGQDAMHGVHGKEDLAARGGEANQLYLNYRNSSSLQQQGNNGINYIAFAGLSRRWRDARMFSRAERPKSTFYN</sequence>
<gene>
    <name evidence="2" type="ORF">SAMN05421878_11811</name>
</gene>
<protein>
    <submittedName>
        <fullName evidence="2">Uncharacterized protein</fullName>
    </submittedName>
</protein>
<accession>A0A1G7EI26</accession>